<evidence type="ECO:0000313" key="1">
    <source>
        <dbReference type="EMBL" id="MBA9001633.1"/>
    </source>
</evidence>
<organism evidence="1 2">
    <name type="scientific">Thermomonospora cellulosilytica</name>
    <dbReference type="NCBI Taxonomy" id="1411118"/>
    <lineage>
        <taxon>Bacteria</taxon>
        <taxon>Bacillati</taxon>
        <taxon>Actinomycetota</taxon>
        <taxon>Actinomycetes</taxon>
        <taxon>Streptosporangiales</taxon>
        <taxon>Thermomonosporaceae</taxon>
        <taxon>Thermomonospora</taxon>
    </lineage>
</organism>
<reference evidence="1 2" key="1">
    <citation type="submission" date="2020-08" db="EMBL/GenBank/DDBJ databases">
        <title>Sequencing the genomes of 1000 actinobacteria strains.</title>
        <authorList>
            <person name="Klenk H.-P."/>
        </authorList>
    </citation>
    <scope>NUCLEOTIDE SEQUENCE [LARGE SCALE GENOMIC DNA]</scope>
    <source>
        <strain evidence="1 2">DSM 45823</strain>
    </source>
</reference>
<proteinExistence type="predicted"/>
<evidence type="ECO:0000313" key="2">
    <source>
        <dbReference type="Proteomes" id="UP000539313"/>
    </source>
</evidence>
<dbReference type="EMBL" id="JACJII010000001">
    <property type="protein sequence ID" value="MBA9001633.1"/>
    <property type="molecule type" value="Genomic_DNA"/>
</dbReference>
<dbReference type="Proteomes" id="UP000539313">
    <property type="component" value="Unassembled WGS sequence"/>
</dbReference>
<comment type="caution">
    <text evidence="1">The sequence shown here is derived from an EMBL/GenBank/DDBJ whole genome shotgun (WGS) entry which is preliminary data.</text>
</comment>
<gene>
    <name evidence="1" type="ORF">HNR21_000515</name>
</gene>
<dbReference type="RefSeq" id="WP_182703870.1">
    <property type="nucleotide sequence ID" value="NZ_JACJII010000001.1"/>
</dbReference>
<protein>
    <submittedName>
        <fullName evidence="1">Uncharacterized protein</fullName>
    </submittedName>
</protein>
<dbReference type="AlphaFoldDB" id="A0A7W3R5Z7"/>
<name>A0A7W3R5Z7_9ACTN</name>
<accession>A0A7W3R5Z7</accession>
<sequence>MDAQVPVAVEGLDAVRAVADAILYEGYLLYPYRRSSGKNRVRWQFGVLLPPEWARAHGLTDEGVAGSAESWWQRTECLVQAPPDAVVELRVRFLQVQRRSPERLRPDGSYWPVDRIDSGGRLELGFDEAVPREFGIRARVADLLAGGHREALRAPGGERTEPITDGTGRQVGRVMRRRWPVEAAVTVSMEELPTAHPLHRLRVRVENTGATTPADATRDEALRSSLIAAHTLLAVSDGAFLSLLDPPEWAGEAARGCANVHTFPVLAGEVMLSSPILLYDHPKVAPESPGDLHDATEIDEILSLRTRTLTDAEKREARATDPRAAEILDRVDAMPPEVMARLHGTIRDRDWNPAGDPGVSPETDAVTVRGVPIAKGGRVRLRPRTQGTDPQDRFLEGRTALVEAVLRDVEGAVHLAVTLEDDPAADLNQWYGRFRYFAPDEVEPLGDAP</sequence>
<keyword evidence="2" id="KW-1185">Reference proteome</keyword>